<reference evidence="1" key="1">
    <citation type="journal article" date="1996" name="Mol. Microbiol.">
        <title>The Ustilago maydis virally encoded KP1 killer toxin.</title>
        <authorList>
            <person name="Park C.M."/>
            <person name="Banerjee N."/>
            <person name="Koltin Y."/>
            <person name="Bruenn J.A."/>
        </authorList>
    </citation>
    <scope>NUCLEOTIDE SEQUENCE</scope>
    <source>
        <strain evidence="1">P1</strain>
    </source>
</reference>
<dbReference type="EMBL" id="L76358">
    <property type="protein sequence ID" value="AAB39279.1"/>
    <property type="molecule type" value="Genomic_RNA"/>
</dbReference>
<accession>Q90129</accession>
<name>Q90129_9VIRU</name>
<proteinExistence type="predicted"/>
<organism evidence="1">
    <name type="scientific">Ustilago maydis virus</name>
    <dbReference type="NCBI Taxonomy" id="47930"/>
    <lineage>
        <taxon>Viruses</taxon>
        <taxon>Riboviria</taxon>
        <taxon>Orthornavirae</taxon>
        <taxon>Duplornaviricota</taxon>
        <taxon>Chrymotiviricetes</taxon>
        <taxon>Ghabrivirales</taxon>
        <taxon>Alphatotivirineae</taxon>
        <taxon>Orthototiviridae</taxon>
        <taxon>Totivirus</taxon>
    </lineage>
</organism>
<protein>
    <submittedName>
        <fullName evidence="1">p1M2 beta peptide, KP1 killer toxin</fullName>
    </submittedName>
</protein>
<evidence type="ECO:0000313" key="1">
    <source>
        <dbReference type="EMBL" id="AAB39279.1"/>
    </source>
</evidence>
<sequence length="291" mass="32633">MIKPERSILTILIGILCLLAYVLANGEPHDGDNEWSSYCSDQGFRRSDDGLVTTPDVGQESIGKNSINGSELVDYLQCLKVRLNGQKQVVSNDGWLLLLVQEPSVNVTQKAMSECNYNVSSGHKAGSYIQVTNTPADYKVISRRGSYEGDQLPEDVKPYFGVQKTSDYRPISKRINPNLTLRQLAYNFAALNMCSLWCNSCISRSCPYYIAELTVHVNNIHHGTVWLHHFCRNASPQGGNLYSTLTISHKDTAYYVGTGWWKVRSTAATTNDVAGDWYPASWNQYWCGPHY</sequence>